<evidence type="ECO:0000256" key="1">
    <source>
        <dbReference type="SAM" id="Phobius"/>
    </source>
</evidence>
<evidence type="ECO:0000256" key="2">
    <source>
        <dbReference type="SAM" id="SignalP"/>
    </source>
</evidence>
<dbReference type="Pfam" id="PF12351">
    <property type="entry name" value="Fig1"/>
    <property type="match status" value="1"/>
</dbReference>
<dbReference type="RefSeq" id="XP_033692100.1">
    <property type="nucleotide sequence ID" value="XM_033827698.1"/>
</dbReference>
<evidence type="ECO:0000313" key="4">
    <source>
        <dbReference type="Proteomes" id="UP000800094"/>
    </source>
</evidence>
<accession>A0A6A6J388</accession>
<dbReference type="AlphaFoldDB" id="A0A6A6J388"/>
<organism evidence="3 4">
    <name type="scientific">Trematosphaeria pertusa</name>
    <dbReference type="NCBI Taxonomy" id="390896"/>
    <lineage>
        <taxon>Eukaryota</taxon>
        <taxon>Fungi</taxon>
        <taxon>Dikarya</taxon>
        <taxon>Ascomycota</taxon>
        <taxon>Pezizomycotina</taxon>
        <taxon>Dothideomycetes</taxon>
        <taxon>Pleosporomycetidae</taxon>
        <taxon>Pleosporales</taxon>
        <taxon>Massarineae</taxon>
        <taxon>Trematosphaeriaceae</taxon>
        <taxon>Trematosphaeria</taxon>
    </lineage>
</organism>
<dbReference type="OrthoDB" id="3550957at2759"/>
<dbReference type="Proteomes" id="UP000800094">
    <property type="component" value="Unassembled WGS sequence"/>
</dbReference>
<keyword evidence="1" id="KW-1133">Transmembrane helix</keyword>
<dbReference type="GO" id="GO:0016020">
    <property type="term" value="C:membrane"/>
    <property type="evidence" value="ECO:0007669"/>
    <property type="project" value="InterPro"/>
</dbReference>
<keyword evidence="1" id="KW-0472">Membrane</keyword>
<feature type="chain" id="PRO_5025562818" evidence="2">
    <location>
        <begin position="19"/>
        <end position="79"/>
    </location>
</feature>
<evidence type="ECO:0000313" key="3">
    <source>
        <dbReference type="EMBL" id="KAF2257096.1"/>
    </source>
</evidence>
<name>A0A6A6J388_9PLEO</name>
<keyword evidence="1" id="KW-0812">Transmembrane</keyword>
<proteinExistence type="predicted"/>
<dbReference type="GeneID" id="54581028"/>
<keyword evidence="2" id="KW-0732">Signal</keyword>
<sequence length="79" mass="8618">MSYFVFCALGTLFKFTSALWQHTASAIATTVLEASAVSIVRGSVGTVATVLAWFVVGLWILAFVMLLIVGYVRSREERS</sequence>
<dbReference type="EMBL" id="ML987189">
    <property type="protein sequence ID" value="KAF2257096.1"/>
    <property type="molecule type" value="Genomic_DNA"/>
</dbReference>
<dbReference type="InterPro" id="IPR033481">
    <property type="entry name" value="Dni1/Fig1"/>
</dbReference>
<feature type="transmembrane region" description="Helical" evidence="1">
    <location>
        <begin position="50"/>
        <end position="72"/>
    </location>
</feature>
<protein>
    <submittedName>
        <fullName evidence="3">Uncharacterized protein</fullName>
    </submittedName>
</protein>
<feature type="signal peptide" evidence="2">
    <location>
        <begin position="1"/>
        <end position="18"/>
    </location>
</feature>
<reference evidence="3" key="1">
    <citation type="journal article" date="2020" name="Stud. Mycol.">
        <title>101 Dothideomycetes genomes: a test case for predicting lifestyles and emergence of pathogens.</title>
        <authorList>
            <person name="Haridas S."/>
            <person name="Albert R."/>
            <person name="Binder M."/>
            <person name="Bloem J."/>
            <person name="Labutti K."/>
            <person name="Salamov A."/>
            <person name="Andreopoulos B."/>
            <person name="Baker S."/>
            <person name="Barry K."/>
            <person name="Bills G."/>
            <person name="Bluhm B."/>
            <person name="Cannon C."/>
            <person name="Castanera R."/>
            <person name="Culley D."/>
            <person name="Daum C."/>
            <person name="Ezra D."/>
            <person name="Gonzalez J."/>
            <person name="Henrissat B."/>
            <person name="Kuo A."/>
            <person name="Liang C."/>
            <person name="Lipzen A."/>
            <person name="Lutzoni F."/>
            <person name="Magnuson J."/>
            <person name="Mondo S."/>
            <person name="Nolan M."/>
            <person name="Ohm R."/>
            <person name="Pangilinan J."/>
            <person name="Park H.-J."/>
            <person name="Ramirez L."/>
            <person name="Alfaro M."/>
            <person name="Sun H."/>
            <person name="Tritt A."/>
            <person name="Yoshinaga Y."/>
            <person name="Zwiers L.-H."/>
            <person name="Turgeon B."/>
            <person name="Goodwin S."/>
            <person name="Spatafora J."/>
            <person name="Crous P."/>
            <person name="Grigoriev I."/>
        </authorList>
    </citation>
    <scope>NUCLEOTIDE SEQUENCE</scope>
    <source>
        <strain evidence="3">CBS 122368</strain>
    </source>
</reference>
<gene>
    <name evidence="3" type="ORF">BU26DRAFT_513806</name>
</gene>
<keyword evidence="4" id="KW-1185">Reference proteome</keyword>